<evidence type="ECO:0000313" key="8">
    <source>
        <dbReference type="Proteomes" id="UP000887561"/>
    </source>
</evidence>
<protein>
    <submittedName>
        <fullName evidence="9">Uncharacterized protein</fullName>
    </submittedName>
</protein>
<dbReference type="Proteomes" id="UP000887561">
    <property type="component" value="Unplaced"/>
</dbReference>
<feature type="coiled-coil region" evidence="6">
    <location>
        <begin position="607"/>
        <end position="658"/>
    </location>
</feature>
<evidence type="ECO:0000313" key="9">
    <source>
        <dbReference type="WBParaSite" id="scaffold10017_cov218.g14449"/>
    </source>
</evidence>
<sequence length="685" mass="80135">MDGANTKNISECPITTRLYDNIGEKGDGNNKKNCTEPGCFFIYEQMNLGWDFPSFLVGNKRRGMLLYLTGCIYDIPHLLERTKGKERINRALRAVRACYIGKRMDAGKSQHCQPEYEGEGQISFNQGMNPITRKDKHRDTWAGRFLPSTQNRCFVEFLNGIFYVNDDGKSIIVCCSEGYTSEKEVASFKSDCHDTTKKIDALEWQEDGNCKRKGKLMEKRIIKWLELIPKPTKIETVEGAIINIIEENKVNETNENDRNEKEEEKLEEDSNKHSKIEPSHRIFTIIEDDIGDKFSFNVTEKQEKIKREKQTNPKPIPRARDFPNSNLRVEWLIQLPVNAELRPTEMIEGISHFCESKTDENEDIFHLGQLLQFSINWKTKNKLIKENNILWPNILFRLTSQDCWNRLFLNGFSNIQLPINPGINYFTIKCWKPFDNFDSNLGNGLHWRITKVLEEFERAKRQLIAFREPSRDLRHRRRVQNLAMLRDWPVSTASKYPSKINNKNYQGINTPSIYPLGIHPMCFFTSLPCPDSYNKLRKNAFKRGESNTNNRGNKRELKSRVEKANIEELDIQAVPVEQQIENTDLKRNNGKVYEIKEEEEINEIPANEEINEENKVKDEEMEEKLENQEEMMDNEVKNNKIEEEIQKEIRTKKFLKSLKVGCPLRISILCRGQNRLLELNDEIDY</sequence>
<dbReference type="PANTHER" id="PTHR12968">
    <property type="entry name" value="B9 DOMAIN-CONTAINING"/>
    <property type="match status" value="1"/>
</dbReference>
<evidence type="ECO:0000256" key="4">
    <source>
        <dbReference type="ARBA" id="ARBA00023212"/>
    </source>
</evidence>
<dbReference type="WBParaSite" id="scaffold10017_cov218.g14449">
    <property type="protein sequence ID" value="scaffold10017_cov218.g14449"/>
    <property type="gene ID" value="scaffold10017_cov218.g14449"/>
</dbReference>
<comment type="subcellular location">
    <subcellularLocation>
        <location evidence="1">Cytoplasm</location>
        <location evidence="1">Cytoskeleton</location>
        <location evidence="1">Cilium basal body</location>
    </subcellularLocation>
</comment>
<evidence type="ECO:0000256" key="5">
    <source>
        <dbReference type="ARBA" id="ARBA00023273"/>
    </source>
</evidence>
<dbReference type="GO" id="GO:0036038">
    <property type="term" value="C:MKS complex"/>
    <property type="evidence" value="ECO:0007669"/>
    <property type="project" value="TreeGrafter"/>
</dbReference>
<reference evidence="9" key="1">
    <citation type="submission" date="2022-11" db="UniProtKB">
        <authorList>
            <consortium name="WormBaseParasite"/>
        </authorList>
    </citation>
    <scope>IDENTIFICATION</scope>
</reference>
<name>A0A915LEV0_MELJA</name>
<evidence type="ECO:0000256" key="6">
    <source>
        <dbReference type="SAM" id="Coils"/>
    </source>
</evidence>
<keyword evidence="8" id="KW-1185">Reference proteome</keyword>
<evidence type="ECO:0000256" key="2">
    <source>
        <dbReference type="ARBA" id="ARBA00022490"/>
    </source>
</evidence>
<keyword evidence="3" id="KW-0970">Cilium biogenesis/degradation</keyword>
<keyword evidence="5" id="KW-0966">Cell projection</keyword>
<evidence type="ECO:0000256" key="7">
    <source>
        <dbReference type="SAM" id="MobiDB-lite"/>
    </source>
</evidence>
<proteinExistence type="predicted"/>
<evidence type="ECO:0000256" key="1">
    <source>
        <dbReference type="ARBA" id="ARBA00004120"/>
    </source>
</evidence>
<keyword evidence="4" id="KW-0206">Cytoskeleton</keyword>
<accession>A0A915LEV0</accession>
<dbReference type="PANTHER" id="PTHR12968:SF4">
    <property type="entry name" value="TECTONIC-LIKE COMPLEX MEMBER MKS1"/>
    <property type="match status" value="1"/>
</dbReference>
<feature type="region of interest" description="Disordered" evidence="7">
    <location>
        <begin position="253"/>
        <end position="275"/>
    </location>
</feature>
<organism evidence="8 9">
    <name type="scientific">Meloidogyne javanica</name>
    <name type="common">Root-knot nematode worm</name>
    <dbReference type="NCBI Taxonomy" id="6303"/>
    <lineage>
        <taxon>Eukaryota</taxon>
        <taxon>Metazoa</taxon>
        <taxon>Ecdysozoa</taxon>
        <taxon>Nematoda</taxon>
        <taxon>Chromadorea</taxon>
        <taxon>Rhabditida</taxon>
        <taxon>Tylenchina</taxon>
        <taxon>Tylenchomorpha</taxon>
        <taxon>Tylenchoidea</taxon>
        <taxon>Meloidogynidae</taxon>
        <taxon>Meloidogyninae</taxon>
        <taxon>Meloidogyne</taxon>
        <taxon>Meloidogyne incognita group</taxon>
    </lineage>
</organism>
<evidence type="ECO:0000256" key="3">
    <source>
        <dbReference type="ARBA" id="ARBA00022794"/>
    </source>
</evidence>
<keyword evidence="6" id="KW-0175">Coiled coil</keyword>
<dbReference type="Pfam" id="PF07162">
    <property type="entry name" value="B9-C2"/>
    <property type="match status" value="1"/>
</dbReference>
<keyword evidence="2" id="KW-0963">Cytoplasm</keyword>
<dbReference type="GO" id="GO:0060271">
    <property type="term" value="P:cilium assembly"/>
    <property type="evidence" value="ECO:0007669"/>
    <property type="project" value="TreeGrafter"/>
</dbReference>
<dbReference type="AlphaFoldDB" id="A0A915LEV0"/>
<dbReference type="InterPro" id="IPR010796">
    <property type="entry name" value="C2_B9-type_dom"/>
</dbReference>